<sequence>MSIDMEPTERNFQGIWIPRSIYLNKEVNWYAKILFLEIHSFTENGRECYMSNRYIASFLHISERQVSRYISELKSLGWIEETSFNGRKRYLRSLLRFGFKMGDPAPTRVSGLPRQKCPGSMDKNVEYTKQVTKQEKKEFTFLKEGNKNRSPILE</sequence>
<evidence type="ECO:0000313" key="1">
    <source>
        <dbReference type="EMBL" id="SHE52902.1"/>
    </source>
</evidence>
<reference evidence="2" key="1">
    <citation type="submission" date="2016-11" db="EMBL/GenBank/DDBJ databases">
        <authorList>
            <person name="Varghese N."/>
            <person name="Submissions S."/>
        </authorList>
    </citation>
    <scope>NUCLEOTIDE SEQUENCE [LARGE SCALE GENOMIC DNA]</scope>
    <source>
        <strain evidence="2">DSM 17539</strain>
    </source>
</reference>
<organism evidence="1 2">
    <name type="scientific">Arenibacter palladensis</name>
    <dbReference type="NCBI Taxonomy" id="237373"/>
    <lineage>
        <taxon>Bacteria</taxon>
        <taxon>Pseudomonadati</taxon>
        <taxon>Bacteroidota</taxon>
        <taxon>Flavobacteriia</taxon>
        <taxon>Flavobacteriales</taxon>
        <taxon>Flavobacteriaceae</taxon>
        <taxon>Arenibacter</taxon>
    </lineage>
</organism>
<dbReference type="Gene3D" id="1.10.10.10">
    <property type="entry name" value="Winged helix-like DNA-binding domain superfamily/Winged helix DNA-binding domain"/>
    <property type="match status" value="1"/>
</dbReference>
<gene>
    <name evidence="1" type="ORF">SAMN03080594_101527</name>
</gene>
<evidence type="ECO:0000313" key="2">
    <source>
        <dbReference type="Proteomes" id="UP000184406"/>
    </source>
</evidence>
<name>A0A1M4U800_9FLAO</name>
<dbReference type="EMBL" id="FQUX01000001">
    <property type="protein sequence ID" value="SHE52902.1"/>
    <property type="molecule type" value="Genomic_DNA"/>
</dbReference>
<proteinExistence type="predicted"/>
<dbReference type="Proteomes" id="UP000184406">
    <property type="component" value="Unassembled WGS sequence"/>
</dbReference>
<dbReference type="RefSeq" id="WP_072860166.1">
    <property type="nucleotide sequence ID" value="NZ_FQUX01000001.1"/>
</dbReference>
<dbReference type="SUPFAM" id="SSF46785">
    <property type="entry name" value="Winged helix' DNA-binding domain"/>
    <property type="match status" value="1"/>
</dbReference>
<dbReference type="Pfam" id="PF13730">
    <property type="entry name" value="HTH_36"/>
    <property type="match status" value="1"/>
</dbReference>
<keyword evidence="2" id="KW-1185">Reference proteome</keyword>
<dbReference type="InterPro" id="IPR036388">
    <property type="entry name" value="WH-like_DNA-bd_sf"/>
</dbReference>
<dbReference type="InterPro" id="IPR036390">
    <property type="entry name" value="WH_DNA-bd_sf"/>
</dbReference>
<dbReference type="OrthoDB" id="1428344at2"/>
<protein>
    <submittedName>
        <fullName evidence="1">Helix-turn-helix domain-containing protein</fullName>
    </submittedName>
</protein>
<accession>A0A1M4U800</accession>
<dbReference type="AlphaFoldDB" id="A0A1M4U800"/>